<name>A0AAV4RYA5_9ARAC</name>
<dbReference type="EMBL" id="BPLQ01006967">
    <property type="protein sequence ID" value="GIY26730.1"/>
    <property type="molecule type" value="Genomic_DNA"/>
</dbReference>
<protein>
    <submittedName>
        <fullName evidence="1">Uncharacterized protein</fullName>
    </submittedName>
</protein>
<comment type="caution">
    <text evidence="1">The sequence shown here is derived from an EMBL/GenBank/DDBJ whole genome shotgun (WGS) entry which is preliminary data.</text>
</comment>
<evidence type="ECO:0000313" key="2">
    <source>
        <dbReference type="Proteomes" id="UP001054837"/>
    </source>
</evidence>
<accession>A0AAV4RYA5</accession>
<reference evidence="1 2" key="1">
    <citation type="submission" date="2021-06" db="EMBL/GenBank/DDBJ databases">
        <title>Caerostris darwini draft genome.</title>
        <authorList>
            <person name="Kono N."/>
            <person name="Arakawa K."/>
        </authorList>
    </citation>
    <scope>NUCLEOTIDE SEQUENCE [LARGE SCALE GENOMIC DNA]</scope>
</reference>
<gene>
    <name evidence="1" type="ORF">CDAR_612191</name>
</gene>
<dbReference type="AlphaFoldDB" id="A0AAV4RYA5"/>
<dbReference type="Proteomes" id="UP001054837">
    <property type="component" value="Unassembled WGS sequence"/>
</dbReference>
<organism evidence="1 2">
    <name type="scientific">Caerostris darwini</name>
    <dbReference type="NCBI Taxonomy" id="1538125"/>
    <lineage>
        <taxon>Eukaryota</taxon>
        <taxon>Metazoa</taxon>
        <taxon>Ecdysozoa</taxon>
        <taxon>Arthropoda</taxon>
        <taxon>Chelicerata</taxon>
        <taxon>Arachnida</taxon>
        <taxon>Araneae</taxon>
        <taxon>Araneomorphae</taxon>
        <taxon>Entelegynae</taxon>
        <taxon>Araneoidea</taxon>
        <taxon>Araneidae</taxon>
        <taxon>Caerostris</taxon>
    </lineage>
</organism>
<sequence length="90" mass="10041">MIMKLNEIKKKTKKQFVEDAAAKATHSPSRHHYKAKNTSWAGFVLVQKVKAACDGDAIADVALRHVQYHSTGMPRRSSAVNQKVVCRALH</sequence>
<proteinExistence type="predicted"/>
<keyword evidence="2" id="KW-1185">Reference proteome</keyword>
<evidence type="ECO:0000313" key="1">
    <source>
        <dbReference type="EMBL" id="GIY26730.1"/>
    </source>
</evidence>